<dbReference type="RefSeq" id="WP_111374002.1">
    <property type="nucleotide sequence ID" value="NZ_CP029480.1"/>
</dbReference>
<evidence type="ECO:0000256" key="2">
    <source>
        <dbReference type="ARBA" id="ARBA00023015"/>
    </source>
</evidence>
<dbReference type="Gene3D" id="1.10.10.10">
    <property type="entry name" value="Winged helix-like DNA-binding domain superfamily/Winged helix DNA-binding domain"/>
    <property type="match status" value="1"/>
</dbReference>
<dbReference type="PIRSF" id="PIRSF019455">
    <property type="entry name" value="CopR_AtkY"/>
    <property type="match status" value="1"/>
</dbReference>
<keyword evidence="4" id="KW-0804">Transcription</keyword>
<dbReference type="Pfam" id="PF03965">
    <property type="entry name" value="Penicillinase_R"/>
    <property type="match status" value="1"/>
</dbReference>
<evidence type="ECO:0000256" key="3">
    <source>
        <dbReference type="ARBA" id="ARBA00023125"/>
    </source>
</evidence>
<evidence type="ECO:0000256" key="4">
    <source>
        <dbReference type="ARBA" id="ARBA00023163"/>
    </source>
</evidence>
<evidence type="ECO:0000313" key="6">
    <source>
        <dbReference type="Proteomes" id="UP000249873"/>
    </source>
</evidence>
<gene>
    <name evidence="5" type="ORF">DJ013_21595</name>
</gene>
<dbReference type="Proteomes" id="UP000249873">
    <property type="component" value="Chromosome"/>
</dbReference>
<dbReference type="InterPro" id="IPR005650">
    <property type="entry name" value="BlaI_family"/>
</dbReference>
<keyword evidence="3" id="KW-0238">DNA-binding</keyword>
<dbReference type="InterPro" id="IPR036390">
    <property type="entry name" value="WH_DNA-bd_sf"/>
</dbReference>
<dbReference type="KEGG" id="als:DJ013_21595"/>
<dbReference type="InterPro" id="IPR036388">
    <property type="entry name" value="WH-like_DNA-bd_sf"/>
</dbReference>
<sequence>MALAKPTESELEILQLLWKKGPSSVREINDELSKAKEVGYTTTLKMMQLMLGKELVTRTEQGRFHIYKSAVSQKSMQEQLLNKFVDAAFGGQAMDMVMQALGNHKASKDELDQIKKLIEGLES</sequence>
<dbReference type="GO" id="GO:0003677">
    <property type="term" value="F:DNA binding"/>
    <property type="evidence" value="ECO:0007669"/>
    <property type="project" value="UniProtKB-KW"/>
</dbReference>
<protein>
    <submittedName>
        <fullName evidence="5">Transcriptional regulator</fullName>
    </submittedName>
</protein>
<dbReference type="AlphaFoldDB" id="A0A2Z4GI38"/>
<accession>A0A2Z4GI38</accession>
<proteinExistence type="inferred from homology"/>
<keyword evidence="6" id="KW-1185">Reference proteome</keyword>
<evidence type="ECO:0000256" key="1">
    <source>
        <dbReference type="ARBA" id="ARBA00011046"/>
    </source>
</evidence>
<dbReference type="EMBL" id="CP029480">
    <property type="protein sequence ID" value="AWW00636.1"/>
    <property type="molecule type" value="Genomic_DNA"/>
</dbReference>
<evidence type="ECO:0000313" key="5">
    <source>
        <dbReference type="EMBL" id="AWW00636.1"/>
    </source>
</evidence>
<reference evidence="5 6" key="1">
    <citation type="submission" date="2018-05" db="EMBL/GenBank/DDBJ databases">
        <title>Complete genome sequence of Arcticibacterium luteifluviistationis SM1504T, a cytophagaceae bacterium isolated from Arctic surface seawater.</title>
        <authorList>
            <person name="Li Y."/>
            <person name="Qin Q.-L."/>
        </authorList>
    </citation>
    <scope>NUCLEOTIDE SEQUENCE [LARGE SCALE GENOMIC DNA]</scope>
    <source>
        <strain evidence="5 6">SM1504</strain>
    </source>
</reference>
<comment type="similarity">
    <text evidence="1">Belongs to the BlaI transcriptional regulatory family.</text>
</comment>
<dbReference type="Gene3D" id="1.10.4040.10">
    <property type="entry name" value="Penicillinase repressor domain"/>
    <property type="match status" value="1"/>
</dbReference>
<dbReference type="GO" id="GO:0045892">
    <property type="term" value="P:negative regulation of DNA-templated transcription"/>
    <property type="evidence" value="ECO:0007669"/>
    <property type="project" value="InterPro"/>
</dbReference>
<keyword evidence="2" id="KW-0805">Transcription regulation</keyword>
<organism evidence="5 6">
    <name type="scientific">Arcticibacterium luteifluviistationis</name>
    <dbReference type="NCBI Taxonomy" id="1784714"/>
    <lineage>
        <taxon>Bacteria</taxon>
        <taxon>Pseudomonadati</taxon>
        <taxon>Bacteroidota</taxon>
        <taxon>Cytophagia</taxon>
        <taxon>Cytophagales</taxon>
        <taxon>Leadbetterellaceae</taxon>
        <taxon>Arcticibacterium</taxon>
    </lineage>
</organism>
<dbReference type="SUPFAM" id="SSF46785">
    <property type="entry name" value="Winged helix' DNA-binding domain"/>
    <property type="match status" value="1"/>
</dbReference>
<dbReference type="OrthoDB" id="279010at2"/>
<name>A0A2Z4GI38_9BACT</name>